<gene>
    <name evidence="2" type="ORF">IM660_02855</name>
</gene>
<dbReference type="AlphaFoldDB" id="A0A7M1SUV0"/>
<name>A0A7M1SUV0_9MICO</name>
<evidence type="ECO:0000313" key="3">
    <source>
        <dbReference type="Proteomes" id="UP000593758"/>
    </source>
</evidence>
<evidence type="ECO:0000313" key="2">
    <source>
        <dbReference type="EMBL" id="QOR71261.1"/>
    </source>
</evidence>
<evidence type="ECO:0008006" key="4">
    <source>
        <dbReference type="Google" id="ProtNLM"/>
    </source>
</evidence>
<dbReference type="Proteomes" id="UP000593758">
    <property type="component" value="Chromosome"/>
</dbReference>
<keyword evidence="1" id="KW-0732">Signal</keyword>
<dbReference type="KEGG" id="halt:IM660_02855"/>
<keyword evidence="3" id="KW-1185">Reference proteome</keyword>
<dbReference type="RefSeq" id="WP_193497926.1">
    <property type="nucleotide sequence ID" value="NZ_CP063169.1"/>
</dbReference>
<proteinExistence type="predicted"/>
<dbReference type="InterPro" id="IPR029050">
    <property type="entry name" value="Immunoprotect_excell_Ig-like"/>
</dbReference>
<protein>
    <recommendedName>
        <fullName evidence="4">DUF4352 domain-containing protein</fullName>
    </recommendedName>
</protein>
<evidence type="ECO:0000256" key="1">
    <source>
        <dbReference type="ARBA" id="ARBA00022729"/>
    </source>
</evidence>
<dbReference type="EMBL" id="CP063169">
    <property type="protein sequence ID" value="QOR71261.1"/>
    <property type="molecule type" value="Genomic_DNA"/>
</dbReference>
<accession>A0A7M1SUV0</accession>
<reference evidence="2 3" key="1">
    <citation type="submission" date="2020-10" db="EMBL/GenBank/DDBJ databases">
        <title>Haloactinobacterium sp. RN3S43, a bacterium isolated from saline soil.</title>
        <authorList>
            <person name="Sun J.-Q."/>
        </authorList>
    </citation>
    <scope>NUCLEOTIDE SEQUENCE [LARGE SCALE GENOMIC DNA]</scope>
    <source>
        <strain evidence="2 3">RN3S43</strain>
    </source>
</reference>
<dbReference type="Gene3D" id="2.60.40.1240">
    <property type="match status" value="1"/>
</dbReference>
<organism evidence="2 3">
    <name type="scientific">Ruania alkalisoli</name>
    <dbReference type="NCBI Taxonomy" id="2779775"/>
    <lineage>
        <taxon>Bacteria</taxon>
        <taxon>Bacillati</taxon>
        <taxon>Actinomycetota</taxon>
        <taxon>Actinomycetes</taxon>
        <taxon>Micrococcales</taxon>
        <taxon>Ruaniaceae</taxon>
        <taxon>Ruania</taxon>
    </lineage>
</organism>
<sequence>MRPRLSLLLGVLLVLAAGVGVNAVTAGTEPSGSVSTRFALGEDVRIGEFQVHVHDVRAAQTLDDDGVPLQTSGMWVIVDYSAATTREPAYSPGLGLRDSEGRTYAISSRSPVSDWRVAPDTWTRGEVAFEVAADALGDLTLFVWAYPRTVAEDVPVGYGVTTISLEEISADRVILAEPELLGEGER</sequence>